<evidence type="ECO:0000256" key="7">
    <source>
        <dbReference type="ARBA" id="ARBA00022792"/>
    </source>
</evidence>
<dbReference type="PANTHER" id="PTHR11566:SF67">
    <property type="entry name" value="DYNAMIN-LIKE 120 KDA PROTEIN, MITOCHONDRIAL"/>
    <property type="match status" value="1"/>
</dbReference>
<dbReference type="CDD" id="cd08771">
    <property type="entry name" value="DLP_1"/>
    <property type="match status" value="1"/>
</dbReference>
<dbReference type="FunFam" id="3.40.50.300:FF:000171">
    <property type="entry name" value="Dynamin-like 120 kDa protein, mitochondrial"/>
    <property type="match status" value="1"/>
</dbReference>
<dbReference type="GO" id="GO:0008053">
    <property type="term" value="P:mitochondrial fusion"/>
    <property type="evidence" value="ECO:0007669"/>
    <property type="project" value="TreeGrafter"/>
</dbReference>
<protein>
    <recommendedName>
        <fullName evidence="17">Dynamin-like GTPase OPA1, mitochondrial</fullName>
        <ecNumber evidence="3">3.6.5.5</ecNumber>
    </recommendedName>
</protein>
<dbReference type="PRINTS" id="PR00195">
    <property type="entry name" value="DYNAMIN"/>
</dbReference>
<evidence type="ECO:0000256" key="4">
    <source>
        <dbReference type="ARBA" id="ARBA00022692"/>
    </source>
</evidence>
<evidence type="ECO:0000256" key="8">
    <source>
        <dbReference type="ARBA" id="ARBA00022801"/>
    </source>
</evidence>
<comment type="caution">
    <text evidence="22">The sequence shown here is derived from an EMBL/GenBank/DDBJ whole genome shotgun (WGS) entry which is preliminary data.</text>
</comment>
<dbReference type="GO" id="GO:0048312">
    <property type="term" value="P:intracellular distribution of mitochondria"/>
    <property type="evidence" value="ECO:0007669"/>
    <property type="project" value="TreeGrafter"/>
</dbReference>
<keyword evidence="11 19" id="KW-0175">Coiled coil</keyword>
<evidence type="ECO:0000256" key="14">
    <source>
        <dbReference type="ARBA" id="ARBA00023134"/>
    </source>
</evidence>
<dbReference type="GO" id="GO:0006897">
    <property type="term" value="P:endocytosis"/>
    <property type="evidence" value="ECO:0007669"/>
    <property type="project" value="TreeGrafter"/>
</dbReference>
<evidence type="ECO:0000256" key="18">
    <source>
        <dbReference type="ARBA" id="ARBA00048040"/>
    </source>
</evidence>
<proteinExistence type="predicted"/>
<dbReference type="InterPro" id="IPR022812">
    <property type="entry name" value="Dynamin"/>
</dbReference>
<evidence type="ECO:0000256" key="17">
    <source>
        <dbReference type="ARBA" id="ARBA00044791"/>
    </source>
</evidence>
<evidence type="ECO:0000256" key="10">
    <source>
        <dbReference type="ARBA" id="ARBA00022989"/>
    </source>
</evidence>
<evidence type="ECO:0000256" key="15">
    <source>
        <dbReference type="ARBA" id="ARBA00023136"/>
    </source>
</evidence>
<feature type="domain" description="Dynamin-type G" evidence="21">
    <location>
        <begin position="298"/>
        <end position="585"/>
    </location>
</feature>
<dbReference type="GO" id="GO:0008289">
    <property type="term" value="F:lipid binding"/>
    <property type="evidence" value="ECO:0007669"/>
    <property type="project" value="UniProtKB-KW"/>
</dbReference>
<dbReference type="InterPro" id="IPR001401">
    <property type="entry name" value="Dynamin_GTPase"/>
</dbReference>
<dbReference type="PANTHER" id="PTHR11566">
    <property type="entry name" value="DYNAMIN"/>
    <property type="match status" value="1"/>
</dbReference>
<evidence type="ECO:0000256" key="3">
    <source>
        <dbReference type="ARBA" id="ARBA00011980"/>
    </source>
</evidence>
<dbReference type="Pfam" id="PF00350">
    <property type="entry name" value="Dynamin_N"/>
    <property type="match status" value="1"/>
</dbReference>
<dbReference type="GO" id="GO:0008017">
    <property type="term" value="F:microtubule binding"/>
    <property type="evidence" value="ECO:0007669"/>
    <property type="project" value="TreeGrafter"/>
</dbReference>
<gene>
    <name evidence="22" type="primary">Cni-eat-3</name>
    <name evidence="22" type="synonym">Cnig_chr_II.g4206</name>
    <name evidence="22" type="ORF">B9Z55_004206</name>
</gene>
<dbReference type="GO" id="GO:0006915">
    <property type="term" value="P:apoptotic process"/>
    <property type="evidence" value="ECO:0007669"/>
    <property type="project" value="UniProtKB-KW"/>
</dbReference>
<dbReference type="InterPro" id="IPR030381">
    <property type="entry name" value="G_DYNAMIN_dom"/>
</dbReference>
<evidence type="ECO:0000256" key="5">
    <source>
        <dbReference type="ARBA" id="ARBA00022703"/>
    </source>
</evidence>
<accession>A0A2G5UVG1</accession>
<dbReference type="OrthoDB" id="415706at2759"/>
<keyword evidence="14" id="KW-0342">GTP-binding</keyword>
<keyword evidence="6" id="KW-0547">Nucleotide-binding</keyword>
<reference evidence="23" key="1">
    <citation type="submission" date="2017-10" db="EMBL/GenBank/DDBJ databases">
        <title>Rapid genome shrinkage in a self-fertile nematode reveals novel sperm competition proteins.</title>
        <authorList>
            <person name="Yin D."/>
            <person name="Schwarz E.M."/>
            <person name="Thomas C.G."/>
            <person name="Felde R.L."/>
            <person name="Korf I.F."/>
            <person name="Cutter A.D."/>
            <person name="Schartner C.M."/>
            <person name="Ralston E.J."/>
            <person name="Meyer B.J."/>
            <person name="Haag E.S."/>
        </authorList>
    </citation>
    <scope>NUCLEOTIDE SEQUENCE [LARGE SCALE GENOMIC DNA]</scope>
    <source>
        <strain evidence="23">JU1422</strain>
    </source>
</reference>
<feature type="region of interest" description="Disordered" evidence="20">
    <location>
        <begin position="172"/>
        <end position="194"/>
    </location>
</feature>
<dbReference type="GO" id="GO:0005758">
    <property type="term" value="C:mitochondrial intermembrane space"/>
    <property type="evidence" value="ECO:0007669"/>
    <property type="project" value="UniProtKB-SubCell"/>
</dbReference>
<keyword evidence="4" id="KW-0812">Transmembrane</keyword>
<dbReference type="EMBL" id="PDUG01000002">
    <property type="protein sequence ID" value="PIC43483.1"/>
    <property type="molecule type" value="Genomic_DNA"/>
</dbReference>
<keyword evidence="23" id="KW-1185">Reference proteome</keyword>
<evidence type="ECO:0000256" key="16">
    <source>
        <dbReference type="ARBA" id="ARBA00023157"/>
    </source>
</evidence>
<evidence type="ECO:0000256" key="13">
    <source>
        <dbReference type="ARBA" id="ARBA00023128"/>
    </source>
</evidence>
<sequence>MMMRGVVNHRRRLLLNPIVTSSLGRISSTTVIPGQLQYDNRQHLSTLSNGGGGGGGHYVYRRAGLLQKRSTVVNLRSERAFIGIAASAARHLLKLRYFVATGVIGGSVAARTWYEEWKSNLPDLTLPEWFDAHGTWNEFSTRIKGIKEGFGGLDGNGQWAAEWMAKFEQFKRQKNEENGGENGGGGEGGEMPGKEPLVLASLMSAFGSKKEDEKDDKKDAKSAEERIQKLQEEMLKTQSQYQRELERLEKENKVLKQRLLLSDDKAATRLKRLKRSLIDMYSEVLDLLNEYDSSYNTSDNLPRVVVVGDQSAGKTSVLEMVAQARIFPRGSGEMMTRAPVKVRNRLKIAENRVTLSEGPYHVAQFRDSSREFDLTKESDLQQLRNETEVRMRNSVRDGKTVSNEVISLTVKGPNLPRMVLVDLPGVISTVTADMARETKDDIIRMSKAHMENPNAIILCIQDGSVDAERSNVTDLVSSIDPSGKRTILVLTKVDMAEKNLANPDRIKKILEGKLFPMKALGYFGVVTGRGNSSDSIEEIRKYEESFFNSSQLLRDGVLKPSQMTTRNMSLAVSDCFWRMVRDSIESQTDAFRAAKFNLEAEWKNHFLRIRQLNRDELYDKARGEILDEIVNLSLIGVEEWEKLLQEKLWSGISSHVFDQILMPAYASSSSGSFNTTVDIKLKHFADKQLAQKSIETGWDTLKEVFFRQINQDARTRKDHDPVFDPLKEAVIEEAMLTHGWDDKAMDYLRVIQLNAMEDRAVQDKRSWDSACNFLHKAASERLASVKKQLTEDRGPGWASKWLMWKTPTVDNHYSCVIQDELYSILQADPEHKQALTDDDITVIRRNIEVKGVPDVPTETIRKQWKLVFKKHFLERIINSSKDCLSMYQMYRQGMIEGQDIDCQTIVLFYRIQKMVNLTCNALRQQITNTEHRRLEKEIKEVLDDWSQESEIKKKYLTGRRVELAEEIQQVRRIQEKLEEFMAQLQREKV</sequence>
<dbReference type="GO" id="GO:0000266">
    <property type="term" value="P:mitochondrial fission"/>
    <property type="evidence" value="ECO:0007669"/>
    <property type="project" value="TreeGrafter"/>
</dbReference>
<evidence type="ECO:0000256" key="11">
    <source>
        <dbReference type="ARBA" id="ARBA00023054"/>
    </source>
</evidence>
<evidence type="ECO:0000256" key="20">
    <source>
        <dbReference type="SAM" id="MobiDB-lite"/>
    </source>
</evidence>
<evidence type="ECO:0000259" key="21">
    <source>
        <dbReference type="PROSITE" id="PS51718"/>
    </source>
</evidence>
<organism evidence="22 23">
    <name type="scientific">Caenorhabditis nigoni</name>
    <dbReference type="NCBI Taxonomy" id="1611254"/>
    <lineage>
        <taxon>Eukaryota</taxon>
        <taxon>Metazoa</taxon>
        <taxon>Ecdysozoa</taxon>
        <taxon>Nematoda</taxon>
        <taxon>Chromadorea</taxon>
        <taxon>Rhabditida</taxon>
        <taxon>Rhabditina</taxon>
        <taxon>Rhabditomorpha</taxon>
        <taxon>Rhabditoidea</taxon>
        <taxon>Rhabditidae</taxon>
        <taxon>Peloderinae</taxon>
        <taxon>Caenorhabditis</taxon>
    </lineage>
</organism>
<dbReference type="PROSITE" id="PS51718">
    <property type="entry name" value="G_DYNAMIN_2"/>
    <property type="match status" value="1"/>
</dbReference>
<dbReference type="InterPro" id="IPR045063">
    <property type="entry name" value="Dynamin_N"/>
</dbReference>
<dbReference type="Pfam" id="PF19434">
    <property type="entry name" value="OPA1_C"/>
    <property type="match status" value="1"/>
</dbReference>
<dbReference type="GO" id="GO:0003924">
    <property type="term" value="F:GTPase activity"/>
    <property type="evidence" value="ECO:0007669"/>
    <property type="project" value="InterPro"/>
</dbReference>
<evidence type="ECO:0000256" key="2">
    <source>
        <dbReference type="ARBA" id="ARBA00004569"/>
    </source>
</evidence>
<evidence type="ECO:0000256" key="19">
    <source>
        <dbReference type="SAM" id="Coils"/>
    </source>
</evidence>
<dbReference type="Proteomes" id="UP000230233">
    <property type="component" value="Chromosome II"/>
</dbReference>
<evidence type="ECO:0000256" key="9">
    <source>
        <dbReference type="ARBA" id="ARBA00022946"/>
    </source>
</evidence>
<keyword evidence="13" id="KW-0496">Mitochondrion</keyword>
<dbReference type="GO" id="GO:0005743">
    <property type="term" value="C:mitochondrial inner membrane"/>
    <property type="evidence" value="ECO:0007669"/>
    <property type="project" value="UniProtKB-SubCell"/>
</dbReference>
<keyword evidence="7" id="KW-0999">Mitochondrion inner membrane</keyword>
<keyword evidence="5" id="KW-0053">Apoptosis</keyword>
<keyword evidence="12" id="KW-0446">Lipid-binding</keyword>
<dbReference type="InterPro" id="IPR045817">
    <property type="entry name" value="OPA1_C"/>
</dbReference>
<dbReference type="EC" id="3.6.5.5" evidence="3"/>
<keyword evidence="9" id="KW-0809">Transit peptide</keyword>
<evidence type="ECO:0000256" key="12">
    <source>
        <dbReference type="ARBA" id="ARBA00023121"/>
    </source>
</evidence>
<comment type="subcellular location">
    <subcellularLocation>
        <location evidence="1">Mitochondrion inner membrane</location>
        <topology evidence="1">Single-pass membrane protein</topology>
    </subcellularLocation>
    <subcellularLocation>
        <location evidence="2">Mitochondrion intermembrane space</location>
    </subcellularLocation>
</comment>
<dbReference type="SMART" id="SM00053">
    <property type="entry name" value="DYNc"/>
    <property type="match status" value="1"/>
</dbReference>
<feature type="compositionally biased region" description="Gly residues" evidence="20">
    <location>
        <begin position="180"/>
        <end position="191"/>
    </location>
</feature>
<evidence type="ECO:0000313" key="23">
    <source>
        <dbReference type="Proteomes" id="UP000230233"/>
    </source>
</evidence>
<evidence type="ECO:0000256" key="1">
    <source>
        <dbReference type="ARBA" id="ARBA00004434"/>
    </source>
</evidence>
<dbReference type="InterPro" id="IPR027417">
    <property type="entry name" value="P-loop_NTPase"/>
</dbReference>
<dbReference type="GO" id="GO:0016559">
    <property type="term" value="P:peroxisome fission"/>
    <property type="evidence" value="ECO:0007669"/>
    <property type="project" value="TreeGrafter"/>
</dbReference>
<keyword evidence="16" id="KW-1015">Disulfide bond</keyword>
<evidence type="ECO:0000256" key="6">
    <source>
        <dbReference type="ARBA" id="ARBA00022741"/>
    </source>
</evidence>
<keyword evidence="10" id="KW-1133">Transmembrane helix</keyword>
<dbReference type="GO" id="GO:0005874">
    <property type="term" value="C:microtubule"/>
    <property type="evidence" value="ECO:0007669"/>
    <property type="project" value="TreeGrafter"/>
</dbReference>
<dbReference type="SUPFAM" id="SSF52540">
    <property type="entry name" value="P-loop containing nucleoside triphosphate hydrolases"/>
    <property type="match status" value="1"/>
</dbReference>
<name>A0A2G5UVG1_9PELO</name>
<keyword evidence="8" id="KW-0378">Hydrolase</keyword>
<dbReference type="STRING" id="1611254.A0A2G5UVG1"/>
<evidence type="ECO:0000313" key="22">
    <source>
        <dbReference type="EMBL" id="PIC43483.1"/>
    </source>
</evidence>
<comment type="catalytic activity">
    <reaction evidence="18">
        <text>GTP + H2O = GDP + phosphate + H(+)</text>
        <dbReference type="Rhea" id="RHEA:19669"/>
        <dbReference type="ChEBI" id="CHEBI:15377"/>
        <dbReference type="ChEBI" id="CHEBI:15378"/>
        <dbReference type="ChEBI" id="CHEBI:37565"/>
        <dbReference type="ChEBI" id="CHEBI:43474"/>
        <dbReference type="ChEBI" id="CHEBI:58189"/>
        <dbReference type="EC" id="3.6.5.5"/>
    </reaction>
</comment>
<dbReference type="GO" id="GO:0005525">
    <property type="term" value="F:GTP binding"/>
    <property type="evidence" value="ECO:0007669"/>
    <property type="project" value="UniProtKB-KW"/>
</dbReference>
<dbReference type="Gene3D" id="3.40.50.300">
    <property type="entry name" value="P-loop containing nucleotide triphosphate hydrolases"/>
    <property type="match status" value="1"/>
</dbReference>
<dbReference type="AlphaFoldDB" id="A0A2G5UVG1"/>
<feature type="coiled-coil region" evidence="19">
    <location>
        <begin position="213"/>
        <end position="265"/>
    </location>
</feature>
<keyword evidence="15" id="KW-0472">Membrane</keyword>